<dbReference type="GO" id="GO:0016491">
    <property type="term" value="F:oxidoreductase activity"/>
    <property type="evidence" value="ECO:0007669"/>
    <property type="project" value="UniProtKB-KW"/>
</dbReference>
<dbReference type="RefSeq" id="WP_115692467.1">
    <property type="nucleotide sequence ID" value="NZ_CP031417.1"/>
</dbReference>
<keyword evidence="1" id="KW-0560">Oxidoreductase</keyword>
<dbReference type="SUPFAM" id="SSF51730">
    <property type="entry name" value="FAD-linked oxidoreductase"/>
    <property type="match status" value="1"/>
</dbReference>
<evidence type="ECO:0000313" key="2">
    <source>
        <dbReference type="EMBL" id="AXK82088.1"/>
    </source>
</evidence>
<sequence>MTAPAPTMDFGRRFSIEATRPDANEVAALAAILPAGTEVYFTAVPTVGLAEIIQGAANLRKAGLEPVIHIAARRLPNEQHLKELIGGLRGEADVRRLLVIGGDVDSAGPYQDALAVLQKGRLREAGIETVGIGAYPEGHPRISPGRLEAALDAKIAVAVAQGLSVHLVSQFSFSPERILAWLQQLRASGIRLPVKVGMAGPTSVPALFRYAKRCGVGASLRGLVSGAATGLIGNVGPDRIVDTLAVASGLGDIAPHYFSFGGVVETARYACEVARRTHGETRAMAHPS</sequence>
<gene>
    <name evidence="2" type="ORF">DW352_17090</name>
</gene>
<dbReference type="EMBL" id="CP031417">
    <property type="protein sequence ID" value="AXK82088.1"/>
    <property type="molecule type" value="Genomic_DNA"/>
</dbReference>
<accession>A0A345ZYU1</accession>
<keyword evidence="3" id="KW-1185">Reference proteome</keyword>
<dbReference type="InterPro" id="IPR029041">
    <property type="entry name" value="FAD-linked_oxidoreductase-like"/>
</dbReference>
<protein>
    <submittedName>
        <fullName evidence="2">Methylenetetrahydrofolate reductase</fullName>
    </submittedName>
</protein>
<name>A0A345ZYU1_9HYPH</name>
<dbReference type="KEGG" id="ptaw:DW352_17090"/>
<dbReference type="AlphaFoldDB" id="A0A345ZYU1"/>
<organism evidence="2 3">
    <name type="scientific">Pseudolabrys taiwanensis</name>
    <dbReference type="NCBI Taxonomy" id="331696"/>
    <lineage>
        <taxon>Bacteria</taxon>
        <taxon>Pseudomonadati</taxon>
        <taxon>Pseudomonadota</taxon>
        <taxon>Alphaproteobacteria</taxon>
        <taxon>Hyphomicrobiales</taxon>
        <taxon>Xanthobacteraceae</taxon>
        <taxon>Pseudolabrys</taxon>
    </lineage>
</organism>
<dbReference type="Proteomes" id="UP000254889">
    <property type="component" value="Chromosome"/>
</dbReference>
<proteinExistence type="predicted"/>
<reference evidence="2 3" key="1">
    <citation type="submission" date="2018-07" db="EMBL/GenBank/DDBJ databases">
        <authorList>
            <person name="Quirk P.G."/>
            <person name="Krulwich T.A."/>
        </authorList>
    </citation>
    <scope>NUCLEOTIDE SEQUENCE [LARGE SCALE GENOMIC DNA]</scope>
    <source>
        <strain evidence="2 3">CC-BB4</strain>
    </source>
</reference>
<evidence type="ECO:0000256" key="1">
    <source>
        <dbReference type="ARBA" id="ARBA00023002"/>
    </source>
</evidence>
<evidence type="ECO:0000313" key="3">
    <source>
        <dbReference type="Proteomes" id="UP000254889"/>
    </source>
</evidence>
<dbReference type="OrthoDB" id="9812555at2"/>
<dbReference type="Gene3D" id="3.20.20.220">
    <property type="match status" value="1"/>
</dbReference>